<dbReference type="RefSeq" id="WP_073299856.1">
    <property type="nucleotide sequence ID" value="NZ_FQXA01000002.1"/>
</dbReference>
<dbReference type="EMBL" id="FQXA01000002">
    <property type="protein sequence ID" value="SHG80316.1"/>
    <property type="molecule type" value="Genomic_DNA"/>
</dbReference>
<proteinExistence type="predicted"/>
<name>A0A1M5MSU5_9GAMM</name>
<evidence type="ECO:0000313" key="1">
    <source>
        <dbReference type="EMBL" id="SHG80316.1"/>
    </source>
</evidence>
<gene>
    <name evidence="1" type="ORF">SAMN02744645_1466</name>
</gene>
<accession>A0A1M5MSU5</accession>
<protein>
    <submittedName>
        <fullName evidence="1">Uncharacterized protein</fullName>
    </submittedName>
</protein>
<reference evidence="1 2" key="1">
    <citation type="submission" date="2016-11" db="EMBL/GenBank/DDBJ databases">
        <authorList>
            <person name="Jaros S."/>
            <person name="Januszkiewicz K."/>
            <person name="Wedrychowicz H."/>
        </authorList>
    </citation>
    <scope>NUCLEOTIDE SEQUENCE [LARGE SCALE GENOMIC DNA]</scope>
    <source>
        <strain evidence="1 2">DSM 18231</strain>
    </source>
</reference>
<organism evidence="1 2">
    <name type="scientific">Stutzerimonas xanthomarina DSM 18231</name>
    <dbReference type="NCBI Taxonomy" id="1403346"/>
    <lineage>
        <taxon>Bacteria</taxon>
        <taxon>Pseudomonadati</taxon>
        <taxon>Pseudomonadota</taxon>
        <taxon>Gammaproteobacteria</taxon>
        <taxon>Pseudomonadales</taxon>
        <taxon>Pseudomonadaceae</taxon>
        <taxon>Stutzerimonas</taxon>
    </lineage>
</organism>
<sequence>MSGGGDSDNTVKDTPEQRYAAQVAAEKWNFAQSNLAPLEDQYMANVEDMDSAGRMSYIRGRTNQASMDNLSQGLQQVDAQLGQAGINPNSGRWLGTQTDFAEQNAQQGGETMGRAQFQQQAEQVKGLQNIVAMGSGESTQAQAGLSDIAATSAADARSDAANNFNRRSANLQLLGTAVGAAANYGMNKFSAAPAAAGAGSSAGLSGFDNGYGLSSGSVNGLSYGG</sequence>
<dbReference type="Proteomes" id="UP000184000">
    <property type="component" value="Unassembled WGS sequence"/>
</dbReference>
<dbReference type="AlphaFoldDB" id="A0A1M5MSU5"/>
<dbReference type="GeneID" id="98638157"/>
<evidence type="ECO:0000313" key="2">
    <source>
        <dbReference type="Proteomes" id="UP000184000"/>
    </source>
</evidence>